<dbReference type="InterPro" id="IPR027417">
    <property type="entry name" value="P-loop_NTPase"/>
</dbReference>
<dbReference type="SUPFAM" id="SSF90123">
    <property type="entry name" value="ABC transporter transmembrane region"/>
    <property type="match status" value="1"/>
</dbReference>
<evidence type="ECO:0000256" key="5">
    <source>
        <dbReference type="ARBA" id="ARBA00022692"/>
    </source>
</evidence>
<evidence type="ECO:0000256" key="10">
    <source>
        <dbReference type="ARBA" id="ARBA00023180"/>
    </source>
</evidence>
<comment type="similarity">
    <text evidence="2">Belongs to the ABC transporter superfamily. ABCC family. Conjugate transporter (TC 3.A.1.208) subfamily.</text>
</comment>
<evidence type="ECO:0000256" key="1">
    <source>
        <dbReference type="ARBA" id="ARBA00004651"/>
    </source>
</evidence>
<evidence type="ECO:0000256" key="8">
    <source>
        <dbReference type="ARBA" id="ARBA00022989"/>
    </source>
</evidence>
<evidence type="ECO:0000259" key="12">
    <source>
        <dbReference type="PROSITE" id="PS50893"/>
    </source>
</evidence>
<keyword evidence="5 11" id="KW-0812">Transmembrane</keyword>
<feature type="transmembrane region" description="Helical" evidence="11">
    <location>
        <begin position="32"/>
        <end position="65"/>
    </location>
</feature>
<keyword evidence="9 11" id="KW-0472">Membrane</keyword>
<dbReference type="PROSITE" id="PS50893">
    <property type="entry name" value="ABC_TRANSPORTER_2"/>
    <property type="match status" value="1"/>
</dbReference>
<name>A0A4P9Z712_9ASCO</name>
<dbReference type="GO" id="GO:0008559">
    <property type="term" value="F:ABC-type xenobiotic transporter activity"/>
    <property type="evidence" value="ECO:0007669"/>
    <property type="project" value="TreeGrafter"/>
</dbReference>
<sequence>MGRTINRFIKDPNVLDNEMGDKMAMLTLFKFILVGILILCIIYFPCFAIAVPFLVFFFLMVAGFYQASGREIKRLEVSLIGMGTINIYHKNDAFLLFVSLISFFCVFRVFRIFAASVGLIISDIMLITGLLSMLVRIFTQVEQDMNSAERILNYVHELPQEASYTIYDTKLPADDVSMAYRPGLLLVLKNFSATIQPGEKVGICGRTGASKSSISVALYRLAEIFTGRIAIDGVGTATLGLNNLRSKLSIIPQDSVLFEGTFGENSDNQLWTVLRKSNITTDKFDTVGGQSPSDRNLHKFHLNCVADNKGANISLGERQLVALAFARALVRDTRILVLDGATSSVEYATDKKTQVAIMAEFGNCTILAIAQRFKTILQYDCVIVMEQGPIVECDTPKNLFAYVMTHFRQMCDKTCITAADF</sequence>
<gene>
    <name evidence="13" type="ORF">METBISCDRAFT_32159</name>
</gene>
<dbReference type="Proteomes" id="UP000268321">
    <property type="component" value="Unassembled WGS sequence"/>
</dbReference>
<dbReference type="Gene3D" id="1.20.1560.10">
    <property type="entry name" value="ABC transporter type 1, transmembrane domain"/>
    <property type="match status" value="1"/>
</dbReference>
<keyword evidence="8 11" id="KW-1133">Transmembrane helix</keyword>
<keyword evidence="14" id="KW-1185">Reference proteome</keyword>
<reference evidence="14" key="1">
    <citation type="journal article" date="2018" name="Nat. Microbiol.">
        <title>Leveraging single-cell genomics to expand the fungal tree of life.</title>
        <authorList>
            <person name="Ahrendt S.R."/>
            <person name="Quandt C.A."/>
            <person name="Ciobanu D."/>
            <person name="Clum A."/>
            <person name="Salamov A."/>
            <person name="Andreopoulos B."/>
            <person name="Cheng J.F."/>
            <person name="Woyke T."/>
            <person name="Pelin A."/>
            <person name="Henrissat B."/>
            <person name="Reynolds N.K."/>
            <person name="Benny G.L."/>
            <person name="Smith M.E."/>
            <person name="James T.Y."/>
            <person name="Grigoriev I.V."/>
        </authorList>
    </citation>
    <scope>NUCLEOTIDE SEQUENCE [LARGE SCALE GENOMIC DNA]</scope>
    <source>
        <strain evidence="14">Baker2002</strain>
    </source>
</reference>
<keyword evidence="7" id="KW-0067">ATP-binding</keyword>
<dbReference type="AlphaFoldDB" id="A0A4P9Z712"/>
<keyword evidence="13" id="KW-0378">Hydrolase</keyword>
<feature type="transmembrane region" description="Helical" evidence="11">
    <location>
        <begin position="93"/>
        <end position="110"/>
    </location>
</feature>
<evidence type="ECO:0000256" key="6">
    <source>
        <dbReference type="ARBA" id="ARBA00022741"/>
    </source>
</evidence>
<evidence type="ECO:0000256" key="9">
    <source>
        <dbReference type="ARBA" id="ARBA00023136"/>
    </source>
</evidence>
<dbReference type="PANTHER" id="PTHR24223:SF456">
    <property type="entry name" value="MULTIDRUG RESISTANCE-ASSOCIATED PROTEIN LETHAL(2)03659"/>
    <property type="match status" value="1"/>
</dbReference>
<dbReference type="InterPro" id="IPR003593">
    <property type="entry name" value="AAA+_ATPase"/>
</dbReference>
<feature type="domain" description="ABC transporter" evidence="12">
    <location>
        <begin position="171"/>
        <end position="412"/>
    </location>
</feature>
<dbReference type="SMART" id="SM00382">
    <property type="entry name" value="AAA"/>
    <property type="match status" value="1"/>
</dbReference>
<keyword evidence="6" id="KW-0547">Nucleotide-binding</keyword>
<dbReference type="GO" id="GO:0016887">
    <property type="term" value="F:ATP hydrolysis activity"/>
    <property type="evidence" value="ECO:0007669"/>
    <property type="project" value="InterPro"/>
</dbReference>
<comment type="subcellular location">
    <subcellularLocation>
        <location evidence="1">Cell membrane</location>
        <topology evidence="1">Multi-pass membrane protein</topology>
    </subcellularLocation>
</comment>
<dbReference type="InterPro" id="IPR003439">
    <property type="entry name" value="ABC_transporter-like_ATP-bd"/>
</dbReference>
<dbReference type="EMBL" id="ML004898">
    <property type="protein sequence ID" value="RKP28416.1"/>
    <property type="molecule type" value="Genomic_DNA"/>
</dbReference>
<dbReference type="FunFam" id="3.40.50.300:FF:002145">
    <property type="entry name" value="ABC transporter (MsbA subfamily)"/>
    <property type="match status" value="1"/>
</dbReference>
<dbReference type="PANTHER" id="PTHR24223">
    <property type="entry name" value="ATP-BINDING CASSETTE SUB-FAMILY C"/>
    <property type="match status" value="1"/>
</dbReference>
<dbReference type="Pfam" id="PF00005">
    <property type="entry name" value="ABC_tran"/>
    <property type="match status" value="1"/>
</dbReference>
<protein>
    <submittedName>
        <fullName evidence="13">P-loop containing nucleoside triphosphate hydrolase protein</fullName>
    </submittedName>
</protein>
<feature type="transmembrane region" description="Helical" evidence="11">
    <location>
        <begin position="117"/>
        <end position="138"/>
    </location>
</feature>
<evidence type="ECO:0000256" key="3">
    <source>
        <dbReference type="ARBA" id="ARBA00022448"/>
    </source>
</evidence>
<evidence type="ECO:0000313" key="14">
    <source>
        <dbReference type="Proteomes" id="UP000268321"/>
    </source>
</evidence>
<evidence type="ECO:0000256" key="11">
    <source>
        <dbReference type="SAM" id="Phobius"/>
    </source>
</evidence>
<dbReference type="InterPro" id="IPR050173">
    <property type="entry name" value="ABC_transporter_C-like"/>
</dbReference>
<keyword evidence="3" id="KW-0813">Transport</keyword>
<dbReference type="SUPFAM" id="SSF52540">
    <property type="entry name" value="P-loop containing nucleoside triphosphate hydrolases"/>
    <property type="match status" value="1"/>
</dbReference>
<dbReference type="Gene3D" id="3.40.50.300">
    <property type="entry name" value="P-loop containing nucleotide triphosphate hydrolases"/>
    <property type="match status" value="1"/>
</dbReference>
<keyword evidence="4" id="KW-1003">Cell membrane</keyword>
<dbReference type="OrthoDB" id="6500128at2759"/>
<dbReference type="GO" id="GO:0005886">
    <property type="term" value="C:plasma membrane"/>
    <property type="evidence" value="ECO:0007669"/>
    <property type="project" value="UniProtKB-SubCell"/>
</dbReference>
<evidence type="ECO:0000256" key="7">
    <source>
        <dbReference type="ARBA" id="ARBA00022840"/>
    </source>
</evidence>
<evidence type="ECO:0000313" key="13">
    <source>
        <dbReference type="EMBL" id="RKP28416.1"/>
    </source>
</evidence>
<proteinExistence type="inferred from homology"/>
<dbReference type="InterPro" id="IPR036640">
    <property type="entry name" value="ABC1_TM_sf"/>
</dbReference>
<evidence type="ECO:0000256" key="4">
    <source>
        <dbReference type="ARBA" id="ARBA00022475"/>
    </source>
</evidence>
<dbReference type="GO" id="GO:0005524">
    <property type="term" value="F:ATP binding"/>
    <property type="evidence" value="ECO:0007669"/>
    <property type="project" value="UniProtKB-KW"/>
</dbReference>
<accession>A0A4P9Z712</accession>
<organism evidence="13 14">
    <name type="scientific">Metschnikowia bicuspidata</name>
    <dbReference type="NCBI Taxonomy" id="27322"/>
    <lineage>
        <taxon>Eukaryota</taxon>
        <taxon>Fungi</taxon>
        <taxon>Dikarya</taxon>
        <taxon>Ascomycota</taxon>
        <taxon>Saccharomycotina</taxon>
        <taxon>Pichiomycetes</taxon>
        <taxon>Metschnikowiaceae</taxon>
        <taxon>Metschnikowia</taxon>
    </lineage>
</organism>
<evidence type="ECO:0000256" key="2">
    <source>
        <dbReference type="ARBA" id="ARBA00009726"/>
    </source>
</evidence>
<keyword evidence="10" id="KW-0325">Glycoprotein</keyword>